<accession>A0A249PAR5</accession>
<organism evidence="2 3">
    <name type="scientific">Sinorhizobium sojae CCBAU 05684</name>
    <dbReference type="NCBI Taxonomy" id="716928"/>
    <lineage>
        <taxon>Bacteria</taxon>
        <taxon>Pseudomonadati</taxon>
        <taxon>Pseudomonadota</taxon>
        <taxon>Alphaproteobacteria</taxon>
        <taxon>Hyphomicrobiales</taxon>
        <taxon>Rhizobiaceae</taxon>
        <taxon>Sinorhizobium/Ensifer group</taxon>
        <taxon>Sinorhizobium</taxon>
    </lineage>
</organism>
<evidence type="ECO:0000313" key="2">
    <source>
        <dbReference type="EMBL" id="ASY62852.1"/>
    </source>
</evidence>
<dbReference type="AlphaFoldDB" id="A0A249PAR5"/>
<protein>
    <submittedName>
        <fullName evidence="2">Uncharacterized protein</fullName>
    </submittedName>
</protein>
<evidence type="ECO:0000256" key="1">
    <source>
        <dbReference type="SAM" id="MobiDB-lite"/>
    </source>
</evidence>
<dbReference type="EMBL" id="CP023067">
    <property type="protein sequence ID" value="ASY62852.1"/>
    <property type="molecule type" value="Genomic_DNA"/>
</dbReference>
<reference evidence="2 3" key="1">
    <citation type="submission" date="2017-08" db="EMBL/GenBank/DDBJ databases">
        <title>Multipartite genome sequences of Sinorhizobium species nodulating soybeans.</title>
        <authorList>
            <person name="Tian C.F."/>
        </authorList>
    </citation>
    <scope>NUCLEOTIDE SEQUENCE [LARGE SCALE GENOMIC DNA]</scope>
    <source>
        <strain evidence="2 3">CCBAU 05684</strain>
    </source>
</reference>
<feature type="region of interest" description="Disordered" evidence="1">
    <location>
        <begin position="98"/>
        <end position="121"/>
    </location>
</feature>
<dbReference type="Proteomes" id="UP000217211">
    <property type="component" value="Chromosome"/>
</dbReference>
<evidence type="ECO:0000313" key="3">
    <source>
        <dbReference type="Proteomes" id="UP000217211"/>
    </source>
</evidence>
<dbReference type="KEGG" id="esj:SJ05684_c13970"/>
<proteinExistence type="predicted"/>
<sequence>MMTTVTAIVSELFRAANEVHHLTPLTARRLLERAVAVIRDMRELTAGIEANTAVQDATIALLKVAISAPDRSEREIRSALIDAAEIIRLLKSERHRDDELGEKEADFPTAGKRSGNGLPVS</sequence>
<name>A0A249PAR5_9HYPH</name>
<gene>
    <name evidence="2" type="ORF">SJ05684_c13970</name>
</gene>
<keyword evidence="3" id="KW-1185">Reference proteome</keyword>